<evidence type="ECO:0000313" key="2">
    <source>
        <dbReference type="Proteomes" id="UP000267945"/>
    </source>
</evidence>
<dbReference type="Pfam" id="PF17312">
    <property type="entry name" value="Helveticin_J"/>
    <property type="match status" value="1"/>
</dbReference>
<evidence type="ECO:0000313" key="1">
    <source>
        <dbReference type="EMBL" id="AZK91852.1"/>
    </source>
</evidence>
<dbReference type="GO" id="GO:0042742">
    <property type="term" value="P:defense response to bacterium"/>
    <property type="evidence" value="ECO:0007669"/>
    <property type="project" value="InterPro"/>
</dbReference>
<dbReference type="RefSeq" id="WP_014918065.1">
    <property type="nucleotide sequence ID" value="NZ_CP019581.1"/>
</dbReference>
<name>A0A3S8SDH3_LACHE</name>
<accession>A0A3S8SDH3</accession>
<protein>
    <recommendedName>
        <fullName evidence="3">Bacteriocin</fullName>
    </recommendedName>
</protein>
<reference evidence="1 2" key="1">
    <citation type="submission" date="2017-02" db="EMBL/GenBank/DDBJ databases">
        <title>Complete genome sequence of Lactobacillus helveticus.</title>
        <authorList>
            <person name="Kim J.F."/>
            <person name="Chung Y."/>
            <person name="Kwak M."/>
        </authorList>
    </citation>
    <scope>NUCLEOTIDE SEQUENCE [LARGE SCALE GENOMIC DNA]</scope>
    <source>
        <strain evidence="1 2">LH5</strain>
    </source>
</reference>
<organism evidence="1 2">
    <name type="scientific">Lactobacillus helveticus</name>
    <name type="common">Lactobacillus suntoryeus</name>
    <dbReference type="NCBI Taxonomy" id="1587"/>
    <lineage>
        <taxon>Bacteria</taxon>
        <taxon>Bacillati</taxon>
        <taxon>Bacillota</taxon>
        <taxon>Bacilli</taxon>
        <taxon>Lactobacillales</taxon>
        <taxon>Lactobacillaceae</taxon>
        <taxon>Lactobacillus</taxon>
    </lineage>
</organism>
<sequence>MVYASNVNVSLQYNLNDYDDGDDDLYHVVVQKGNVGSSYVYALQLLHSQHNIYVFRGSRQKNVNFDKSNPVLRLIGQDGYTAGGHTQTWEYANQSGDWFVGTKPMPNQDNWTKQIARVHIPDGQKIYYNTNLQRLSYLNRAGESYGIGYSGDDMARVEAAVSPDYQYFMIASGDVYHNGYFSLYYLSDINSALNAAGTNPVDIRGIHCVRAFEIPGIAGANGSVGSLQGFDVSDGGNYIYISSQFAGDSNRKIVKIPWGNANPDSWETVDLNPQTILDANGYYTELEGIQLINDNDLYLTVAYHRDSDGLTAMNRIYRVNWTSNI</sequence>
<proteinExistence type="predicted"/>
<evidence type="ECO:0008006" key="3">
    <source>
        <dbReference type="Google" id="ProtNLM"/>
    </source>
</evidence>
<dbReference type="GeneID" id="99757763"/>
<dbReference type="InterPro" id="IPR035280">
    <property type="entry name" value="Helveticin_J"/>
</dbReference>
<gene>
    <name evidence="1" type="ORF">LH5_01621</name>
</gene>
<dbReference type="AlphaFoldDB" id="A0A3S8SDH3"/>
<dbReference type="Proteomes" id="UP000267945">
    <property type="component" value="Chromosome"/>
</dbReference>
<dbReference type="EMBL" id="CP019581">
    <property type="protein sequence ID" value="AZK91852.1"/>
    <property type="molecule type" value="Genomic_DNA"/>
</dbReference>